<protein>
    <submittedName>
        <fullName evidence="5">Serine/threonine/tyrosine-interacting protein A-like</fullName>
    </submittedName>
</protein>
<dbReference type="GO" id="GO:1990444">
    <property type="term" value="F:F-box domain binding"/>
    <property type="evidence" value="ECO:0007669"/>
    <property type="project" value="TreeGrafter"/>
</dbReference>
<proteinExistence type="inferred from homology"/>
<comment type="similarity">
    <text evidence="1">Belongs to the protein-tyrosine phosphatase family. Non-receptor class subfamily.</text>
</comment>
<dbReference type="InterPro" id="IPR000340">
    <property type="entry name" value="Dual-sp_phosphatase_cat-dom"/>
</dbReference>
<evidence type="ECO:0000259" key="3">
    <source>
        <dbReference type="PROSITE" id="PS50056"/>
    </source>
</evidence>
<dbReference type="PROSITE" id="PS50054">
    <property type="entry name" value="TYR_PHOSPHATASE_DUAL"/>
    <property type="match status" value="1"/>
</dbReference>
<dbReference type="PROSITE" id="PS50056">
    <property type="entry name" value="TYR_PHOSPHATASE_2"/>
    <property type="match status" value="1"/>
</dbReference>
<evidence type="ECO:0000313" key="4">
    <source>
        <dbReference type="Proteomes" id="UP000504635"/>
    </source>
</evidence>
<dbReference type="SUPFAM" id="SSF52799">
    <property type="entry name" value="(Phosphotyrosine protein) phosphatases II"/>
    <property type="match status" value="1"/>
</dbReference>
<dbReference type="InterPro" id="IPR000387">
    <property type="entry name" value="Tyr_Pase_dom"/>
</dbReference>
<reference evidence="5" key="1">
    <citation type="submission" date="2025-08" db="UniProtKB">
        <authorList>
            <consortium name="RefSeq"/>
        </authorList>
    </citation>
    <scope>IDENTIFICATION</scope>
    <source>
        <tissue evidence="5">Gonads</tissue>
    </source>
</reference>
<dbReference type="Pfam" id="PF00782">
    <property type="entry name" value="DSPc"/>
    <property type="match status" value="1"/>
</dbReference>
<organism evidence="4 5">
    <name type="scientific">Sitophilus oryzae</name>
    <name type="common">Rice weevil</name>
    <name type="synonym">Curculio oryzae</name>
    <dbReference type="NCBI Taxonomy" id="7048"/>
    <lineage>
        <taxon>Eukaryota</taxon>
        <taxon>Metazoa</taxon>
        <taxon>Ecdysozoa</taxon>
        <taxon>Arthropoda</taxon>
        <taxon>Hexapoda</taxon>
        <taxon>Insecta</taxon>
        <taxon>Pterygota</taxon>
        <taxon>Neoptera</taxon>
        <taxon>Endopterygota</taxon>
        <taxon>Coleoptera</taxon>
        <taxon>Polyphaga</taxon>
        <taxon>Cucujiformia</taxon>
        <taxon>Curculionidae</taxon>
        <taxon>Dryophthorinae</taxon>
        <taxon>Sitophilus</taxon>
    </lineage>
</organism>
<dbReference type="Gene3D" id="3.90.190.10">
    <property type="entry name" value="Protein tyrosine phosphatase superfamily"/>
    <property type="match status" value="1"/>
</dbReference>
<evidence type="ECO:0000259" key="2">
    <source>
        <dbReference type="PROSITE" id="PS50054"/>
    </source>
</evidence>
<gene>
    <name evidence="5" type="primary">LOC115890354</name>
</gene>
<dbReference type="PANTHER" id="PTHR46588:SF1">
    <property type="entry name" value="SERINE_THREONINE_TYROSINE-INTERACTING PROTEIN"/>
    <property type="match status" value="1"/>
</dbReference>
<dbReference type="KEGG" id="soy:115890354"/>
<dbReference type="GO" id="GO:0005737">
    <property type="term" value="C:cytoplasm"/>
    <property type="evidence" value="ECO:0007669"/>
    <property type="project" value="TreeGrafter"/>
</dbReference>
<dbReference type="InterPro" id="IPR020422">
    <property type="entry name" value="TYR_PHOSPHATASE_DUAL_dom"/>
</dbReference>
<dbReference type="FunCoup" id="A0A6J2YUA2">
    <property type="interactions" value="168"/>
</dbReference>
<dbReference type="FunFam" id="3.90.190.10:FF:000036">
    <property type="entry name" value="Serine/threonine/tyrosine-interacting protein a"/>
    <property type="match status" value="1"/>
</dbReference>
<dbReference type="GO" id="GO:0062026">
    <property type="term" value="P:negative regulation of SCF-dependent proteasomal ubiquitin-dependent catabolic process"/>
    <property type="evidence" value="ECO:0007669"/>
    <property type="project" value="TreeGrafter"/>
</dbReference>
<evidence type="ECO:0000256" key="1">
    <source>
        <dbReference type="ARBA" id="ARBA00009649"/>
    </source>
</evidence>
<dbReference type="InParanoid" id="A0A6J2YUA2"/>
<dbReference type="SMART" id="SM00195">
    <property type="entry name" value="DSPc"/>
    <property type="match status" value="1"/>
</dbReference>
<dbReference type="AlphaFoldDB" id="A0A6J2YUA2"/>
<feature type="domain" description="Tyrosine-protein phosphatase" evidence="2">
    <location>
        <begin position="36"/>
        <end position="185"/>
    </location>
</feature>
<accession>A0A6J2YUA2</accession>
<dbReference type="RefSeq" id="XP_030766415.1">
    <property type="nucleotide sequence ID" value="XM_030910555.1"/>
</dbReference>
<feature type="domain" description="Tyrosine specific protein phosphatases" evidence="3">
    <location>
        <begin position="105"/>
        <end position="166"/>
    </location>
</feature>
<dbReference type="PANTHER" id="PTHR46588">
    <property type="entry name" value="SERINE/THREONINE/TYROSINE-INTERACTING PROTEIN"/>
    <property type="match status" value="1"/>
</dbReference>
<dbReference type="GO" id="GO:0005654">
    <property type="term" value="C:nucleoplasm"/>
    <property type="evidence" value="ECO:0007669"/>
    <property type="project" value="TreeGrafter"/>
</dbReference>
<dbReference type="InterPro" id="IPR052449">
    <property type="entry name" value="STYX-Interacting_Phosphatase"/>
</dbReference>
<keyword evidence="4" id="KW-1185">Reference proteome</keyword>
<sequence length="283" mass="32489">MIDVTPSHYEDEINNASNRATILYPTPAWDYFCDTNMQEIIPGVFLGPYAAAQIHCLSNLVDKGIRYIICVRQDIEAHIIRPQISDPSFTYLTLDIADQVTENIIRFFPKVKNFIDEAHSKNFKVLVHGNNGNSRSATLVLAYVMEKFGIGLNEALNFVKTKRASVNPNEGFCAQLSEYEPIYKARQTLNNGESSFSSKIRQKRKSEQLSESINDSLNYELIQPPPSPIACDYNDLESIMKNNSPTVSDFEKNLYKLWLEQRITNRKKYINRTFLKERITDSR</sequence>
<dbReference type="Proteomes" id="UP000504635">
    <property type="component" value="Unplaced"/>
</dbReference>
<name>A0A6J2YUA2_SITOR</name>
<evidence type="ECO:0000313" key="5">
    <source>
        <dbReference type="RefSeq" id="XP_030766415.1"/>
    </source>
</evidence>
<dbReference type="InterPro" id="IPR029021">
    <property type="entry name" value="Prot-tyrosine_phosphatase-like"/>
</dbReference>
<dbReference type="GO" id="GO:0070372">
    <property type="term" value="P:regulation of ERK1 and ERK2 cascade"/>
    <property type="evidence" value="ECO:0007669"/>
    <property type="project" value="TreeGrafter"/>
</dbReference>
<dbReference type="OrthoDB" id="426001at2759"/>
<dbReference type="GeneID" id="115890354"/>